<evidence type="ECO:0000313" key="2">
    <source>
        <dbReference type="EnsemblPlants" id="OMERI05G11300.1"/>
    </source>
</evidence>
<evidence type="ECO:0008006" key="4">
    <source>
        <dbReference type="Google" id="ProtNLM"/>
    </source>
</evidence>
<dbReference type="eggNOG" id="ENOG502QVEA">
    <property type="taxonomic scope" value="Eukaryota"/>
</dbReference>
<keyword evidence="3" id="KW-1185">Reference proteome</keyword>
<accession>A0A0E0DQ88</accession>
<dbReference type="PANTHER" id="PTHR31676">
    <property type="entry name" value="T31J12.3 PROTEIN-RELATED"/>
    <property type="match status" value="1"/>
</dbReference>
<dbReference type="Gramene" id="OMERI05G11300.1">
    <property type="protein sequence ID" value="OMERI05G11300.1"/>
    <property type="gene ID" value="OMERI05G11300"/>
</dbReference>
<dbReference type="AlphaFoldDB" id="A0A0E0DQ88"/>
<reference evidence="2" key="2">
    <citation type="submission" date="2018-05" db="EMBL/GenBank/DDBJ databases">
        <title>OmerRS3 (Oryza meridionalis Reference Sequence Version 3).</title>
        <authorList>
            <person name="Zhang J."/>
            <person name="Kudrna D."/>
            <person name="Lee S."/>
            <person name="Talag J."/>
            <person name="Welchert J."/>
            <person name="Wing R.A."/>
        </authorList>
    </citation>
    <scope>NUCLEOTIDE SEQUENCE [LARGE SCALE GENOMIC DNA]</scope>
    <source>
        <strain evidence="2">cv. OR44</strain>
    </source>
</reference>
<dbReference type="SUPFAM" id="SSF141562">
    <property type="entry name" value="At5g01610-like"/>
    <property type="match status" value="1"/>
</dbReference>
<dbReference type="PANTHER" id="PTHR31676:SF109">
    <property type="entry name" value="OS05G0346400 PROTEIN"/>
    <property type="match status" value="1"/>
</dbReference>
<evidence type="ECO:0000256" key="1">
    <source>
        <dbReference type="SAM" id="MobiDB-lite"/>
    </source>
</evidence>
<feature type="region of interest" description="Disordered" evidence="1">
    <location>
        <begin position="22"/>
        <end position="73"/>
    </location>
</feature>
<proteinExistence type="predicted"/>
<dbReference type="EnsemblPlants" id="OMERI05G11300.1">
    <property type="protein sequence ID" value="OMERI05G11300.1"/>
    <property type="gene ID" value="OMERI05G11300"/>
</dbReference>
<organism evidence="2">
    <name type="scientific">Oryza meridionalis</name>
    <dbReference type="NCBI Taxonomy" id="40149"/>
    <lineage>
        <taxon>Eukaryota</taxon>
        <taxon>Viridiplantae</taxon>
        <taxon>Streptophyta</taxon>
        <taxon>Embryophyta</taxon>
        <taxon>Tracheophyta</taxon>
        <taxon>Spermatophyta</taxon>
        <taxon>Magnoliopsida</taxon>
        <taxon>Liliopsida</taxon>
        <taxon>Poales</taxon>
        <taxon>Poaceae</taxon>
        <taxon>BOP clade</taxon>
        <taxon>Oryzoideae</taxon>
        <taxon>Oryzeae</taxon>
        <taxon>Oryzinae</taxon>
        <taxon>Oryza</taxon>
    </lineage>
</organism>
<dbReference type="Pfam" id="PF04398">
    <property type="entry name" value="DUF538"/>
    <property type="match status" value="1"/>
</dbReference>
<name>A0A0E0DQ88_9ORYZ</name>
<dbReference type="InterPro" id="IPR007493">
    <property type="entry name" value="DUF538"/>
</dbReference>
<dbReference type="Gene3D" id="2.30.240.10">
    <property type="entry name" value="At5g01610-like"/>
    <property type="match status" value="1"/>
</dbReference>
<dbReference type="InterPro" id="IPR036758">
    <property type="entry name" value="At5g01610-like"/>
</dbReference>
<dbReference type="Proteomes" id="UP000008021">
    <property type="component" value="Chromosome 5"/>
</dbReference>
<dbReference type="HOGENOM" id="CLU_078918_0_0_1"/>
<reference evidence="2" key="1">
    <citation type="submission" date="2015-04" db="UniProtKB">
        <authorList>
            <consortium name="EnsemblPlants"/>
        </authorList>
    </citation>
    <scope>IDENTIFICATION</scope>
</reference>
<evidence type="ECO:0000313" key="3">
    <source>
        <dbReference type="Proteomes" id="UP000008021"/>
    </source>
</evidence>
<sequence>MPRHSRLPLLVLRNHQLWPRTRGQVGPVHEPPPASRISRRRRTEEIHSGPCTGCTRPPRRTHGSLQERRTRRVGSSGFLASSSSIPISPQFGWIRGGFGDLDLDWRERGEMDQVLNKVGSYWFSKRASKEIDSIGDDISLLVEEDAAHTGKGIEWNSRRRLVEIVTVQSISTSIGTGAKWMVNKIKGKMQKALPDLLKEYDMPAGLFPRDATNYEFNEETKKLTVYIPSACDVGYKDSSVLRFFTCVTGYLEKGKLSDIEGLKTKVLVWTKVTAIKTEGSKVHFTAGVKKTRSRDAYEVVRDGIPVDKF</sequence>
<dbReference type="STRING" id="40149.A0A0E0DQ88"/>
<protein>
    <recommendedName>
        <fullName evidence="4">DUF538 family protein</fullName>
    </recommendedName>
</protein>